<organism evidence="1 2">
    <name type="scientific">Paraburkholderia pallida</name>
    <dbReference type="NCBI Taxonomy" id="2547399"/>
    <lineage>
        <taxon>Bacteria</taxon>
        <taxon>Pseudomonadati</taxon>
        <taxon>Pseudomonadota</taxon>
        <taxon>Betaproteobacteria</taxon>
        <taxon>Burkholderiales</taxon>
        <taxon>Burkholderiaceae</taxon>
        <taxon>Paraburkholderia</taxon>
    </lineage>
</organism>
<dbReference type="AlphaFoldDB" id="A0A4P7DA81"/>
<name>A0A4P7DA81_9BURK</name>
<dbReference type="SUPFAM" id="SSF51735">
    <property type="entry name" value="NAD(P)-binding Rossmann-fold domains"/>
    <property type="match status" value="1"/>
</dbReference>
<dbReference type="OrthoDB" id="5513072at2"/>
<dbReference type="InterPro" id="IPR036291">
    <property type="entry name" value="NAD(P)-bd_dom_sf"/>
</dbReference>
<dbReference type="Pfam" id="PF00106">
    <property type="entry name" value="adh_short"/>
    <property type="match status" value="1"/>
</dbReference>
<dbReference type="Proteomes" id="UP000295727">
    <property type="component" value="Plasmid unnamed1"/>
</dbReference>
<dbReference type="KEGG" id="ppai:E1956_45300"/>
<keyword evidence="1" id="KW-0614">Plasmid</keyword>
<reference evidence="1 2" key="1">
    <citation type="submission" date="2019-03" db="EMBL/GenBank/DDBJ databases">
        <title>Paraburkholderia sp. 7MH5, isolated from subtropical forest soil.</title>
        <authorList>
            <person name="Gao Z.-H."/>
            <person name="Qiu L.-H."/>
        </authorList>
    </citation>
    <scope>NUCLEOTIDE SEQUENCE [LARGE SCALE GENOMIC DNA]</scope>
    <source>
        <strain evidence="1 2">7MH5</strain>
        <plasmid evidence="1 2">unnamed1</plasmid>
    </source>
</reference>
<sequence>MPLTKAGKLKKLERLRDMASNPSTTNKTIIICGYGVAVSRAVAGRFGAEGFQLALVARDGARLSKAADEFARAGVLAQAFPCDLSDRSAITRMIGQVRERMGPITVLHWNAYSPIAGDLASVDVAELSTLLTLGVTNLVEAVQLALPDLRNANGQGAVLITGGGAALYDPKIDNAVVAIRSMGVAVTKAAQHKLTGLLHSRLKDEGVYVGEVVIFGAVRGTLRDQGYATIEPTVVAERFWDLFQSREQVWSTVE</sequence>
<dbReference type="EMBL" id="CP038152">
    <property type="protein sequence ID" value="QBR04327.1"/>
    <property type="molecule type" value="Genomic_DNA"/>
</dbReference>
<dbReference type="Gene3D" id="3.40.50.720">
    <property type="entry name" value="NAD(P)-binding Rossmann-like Domain"/>
    <property type="match status" value="1"/>
</dbReference>
<protein>
    <submittedName>
        <fullName evidence="1">SDR family NAD(P)-dependent oxidoreductase</fullName>
    </submittedName>
</protein>
<accession>A0A4P7DA81</accession>
<keyword evidence="2" id="KW-1185">Reference proteome</keyword>
<evidence type="ECO:0000313" key="2">
    <source>
        <dbReference type="Proteomes" id="UP000295727"/>
    </source>
</evidence>
<proteinExistence type="predicted"/>
<geneLocation type="plasmid" evidence="1 2">
    <name>unnamed1</name>
</geneLocation>
<gene>
    <name evidence="1" type="ORF">E1956_45300</name>
</gene>
<evidence type="ECO:0000313" key="1">
    <source>
        <dbReference type="EMBL" id="QBR04327.1"/>
    </source>
</evidence>
<dbReference type="PANTHER" id="PTHR43431">
    <property type="entry name" value="OXIDOREDUCTASE, SHORT CHAIN DEHYDROGENASE/REDUCTASE FAMILY (AFU_ORTHOLOGUE AFUA_5G14000)"/>
    <property type="match status" value="1"/>
</dbReference>
<dbReference type="InterPro" id="IPR002347">
    <property type="entry name" value="SDR_fam"/>
</dbReference>
<dbReference type="RefSeq" id="WP_134760604.1">
    <property type="nucleotide sequence ID" value="NZ_CP038152.1"/>
</dbReference>
<dbReference type="PANTHER" id="PTHR43431:SF7">
    <property type="entry name" value="OXIDOREDUCTASE, SHORT CHAIN DEHYDROGENASE_REDUCTASE FAMILY (AFU_ORTHOLOGUE AFUA_5G14000)"/>
    <property type="match status" value="1"/>
</dbReference>